<reference evidence="3" key="1">
    <citation type="submission" date="2018-10" db="EMBL/GenBank/DDBJ databases">
        <title>Schaedlerella arabinophila gen. nov. sp. nov., isolated from the mouse intestinal tract and comparative analysis with the genome of the closely related altered Schaedler flora strain ASF502.</title>
        <authorList>
            <person name="Miyake S."/>
            <person name="Soh M."/>
            <person name="Seedorf H."/>
        </authorList>
    </citation>
    <scope>NUCLEOTIDE SEQUENCE [LARGE SCALE GENOMIC DNA]</scope>
    <source>
        <strain evidence="3">DSM 106076</strain>
    </source>
</reference>
<dbReference type="EMBL" id="RHJS01000001">
    <property type="protein sequence ID" value="RRK36967.1"/>
    <property type="molecule type" value="Genomic_DNA"/>
</dbReference>
<gene>
    <name evidence="3" type="ORF">EBB54_00445</name>
</gene>
<evidence type="ECO:0000313" key="3">
    <source>
        <dbReference type="EMBL" id="RRK36967.1"/>
    </source>
</evidence>
<name>A0A3R8JUD4_9FIRM</name>
<dbReference type="Pfam" id="PF13173">
    <property type="entry name" value="AAA_14"/>
    <property type="match status" value="1"/>
</dbReference>
<dbReference type="PANTHER" id="PTHR43566:SF2">
    <property type="entry name" value="DUF4143 DOMAIN-CONTAINING PROTEIN"/>
    <property type="match status" value="1"/>
</dbReference>
<sequence length="424" mass="48103">MAYIKRAAEDTIAQVSKMFPVLLVTGPRQVGKTTLLQRLAEIQQSTGIERKYVTLDDPDVRYLAKRDPALFLQRYSPPVLIDEIQYATELLPHIKMSVDRTKRKGDFWITGSQVFRLMKNVSESLAGRVGIVNLLGLTDAEIYQEPSEPFQTDASHLMNRLSVRNQKGLNEIYGRIFKGSMPELYADENVDWETYYRSYVNTYLQRDIRDLAQVADEMQFYNFMTVVAAHTSKPVVYEELANAAGISAPTAKKWLSILVSSHIIALVQPYHNHALKRVVKMPLLHFLDTGLAAYLLKWGNPEALERGAMSGAFFESYVFSEIYKSYLNAGKEPPIFYYRDKDQKEIDLLLYQNGILSPIEIKKAASPGKTAIKNFNVLEPVTREGAFEGLESLKVEIGTGSVICMANDLLPVDEKNWFVPVWLI</sequence>
<keyword evidence="4" id="KW-1185">Reference proteome</keyword>
<evidence type="ECO:0000259" key="2">
    <source>
        <dbReference type="Pfam" id="PF13635"/>
    </source>
</evidence>
<keyword evidence="3" id="KW-0547">Nucleotide-binding</keyword>
<feature type="domain" description="DUF4143" evidence="2">
    <location>
        <begin position="205"/>
        <end position="363"/>
    </location>
</feature>
<feature type="domain" description="AAA" evidence="1">
    <location>
        <begin position="20"/>
        <end position="142"/>
    </location>
</feature>
<dbReference type="InterPro" id="IPR041682">
    <property type="entry name" value="AAA_14"/>
</dbReference>
<dbReference type="PANTHER" id="PTHR43566">
    <property type="entry name" value="CONSERVED PROTEIN"/>
    <property type="match status" value="1"/>
</dbReference>
<dbReference type="InterPro" id="IPR025420">
    <property type="entry name" value="DUF4143"/>
</dbReference>
<accession>A0A3R8JUD4</accession>
<dbReference type="RefSeq" id="WP_125125907.1">
    <property type="nucleotide sequence ID" value="NZ_RHJS01000001.1"/>
</dbReference>
<evidence type="ECO:0000313" key="4">
    <source>
        <dbReference type="Proteomes" id="UP000274920"/>
    </source>
</evidence>
<protein>
    <submittedName>
        <fullName evidence="3">ATP-binding protein</fullName>
    </submittedName>
</protein>
<dbReference type="InterPro" id="IPR027417">
    <property type="entry name" value="P-loop_NTPase"/>
</dbReference>
<evidence type="ECO:0000259" key="1">
    <source>
        <dbReference type="Pfam" id="PF13173"/>
    </source>
</evidence>
<organism evidence="3 4">
    <name type="scientific">Schaedlerella arabinosiphila</name>
    <dbReference type="NCBI Taxonomy" id="2044587"/>
    <lineage>
        <taxon>Bacteria</taxon>
        <taxon>Bacillati</taxon>
        <taxon>Bacillota</taxon>
        <taxon>Clostridia</taxon>
        <taxon>Lachnospirales</taxon>
        <taxon>Lachnospiraceae</taxon>
        <taxon>Schaedlerella</taxon>
    </lineage>
</organism>
<dbReference type="Proteomes" id="UP000274920">
    <property type="component" value="Unassembled WGS sequence"/>
</dbReference>
<dbReference type="Pfam" id="PF13635">
    <property type="entry name" value="DUF4143"/>
    <property type="match status" value="1"/>
</dbReference>
<proteinExistence type="predicted"/>
<keyword evidence="3" id="KW-0067">ATP-binding</keyword>
<dbReference type="SUPFAM" id="SSF52540">
    <property type="entry name" value="P-loop containing nucleoside triphosphate hydrolases"/>
    <property type="match status" value="1"/>
</dbReference>
<dbReference type="AlphaFoldDB" id="A0A3R8JUD4"/>
<dbReference type="GO" id="GO:0005524">
    <property type="term" value="F:ATP binding"/>
    <property type="evidence" value="ECO:0007669"/>
    <property type="project" value="UniProtKB-KW"/>
</dbReference>
<comment type="caution">
    <text evidence="3">The sequence shown here is derived from an EMBL/GenBank/DDBJ whole genome shotgun (WGS) entry which is preliminary data.</text>
</comment>